<sequence>MERGVRLRNAIDSMIGVEVSKWNQYWSKITRNGTCEPPRRHRKKPDIVDDILDSDDWSVITIYLEMLAPLEQATMRLQGRPGAPTGGYIWEILPVFEWLLRHFEELKVRYDNHPNPHFRSNVNLAWMKLDKYYALTDNSPVYVAGVVFHPRMKWGFVEKHWAEKPDWRDRAKEAVRKLWEAEYKNLPLPSASESAPEPSEVAYTSGLNDLLESLISPPVPQSDVDEYEEYCNRKDPEDINCSNPFAYWLSKRAVWPRLSQMALDIVSIPCMSDEPERIFSLAGVLTASRRARAGSDLIGASLCLADWDKRGVVDILEKVVGTLDGESGAHARRG</sequence>
<organism evidence="1 2">
    <name type="scientific">Zarea fungicola</name>
    <dbReference type="NCBI Taxonomy" id="93591"/>
    <lineage>
        <taxon>Eukaryota</taxon>
        <taxon>Fungi</taxon>
        <taxon>Dikarya</taxon>
        <taxon>Ascomycota</taxon>
        <taxon>Pezizomycotina</taxon>
        <taxon>Sordariomycetes</taxon>
        <taxon>Hypocreomycetidae</taxon>
        <taxon>Hypocreales</taxon>
        <taxon>Cordycipitaceae</taxon>
        <taxon>Zarea</taxon>
    </lineage>
</organism>
<keyword evidence="2" id="KW-1185">Reference proteome</keyword>
<evidence type="ECO:0000313" key="2">
    <source>
        <dbReference type="Proteomes" id="UP001143910"/>
    </source>
</evidence>
<gene>
    <name evidence="1" type="ORF">NQ176_g4587</name>
</gene>
<accession>A0ACC1NDM2</accession>
<comment type="caution">
    <text evidence="1">The sequence shown here is derived from an EMBL/GenBank/DDBJ whole genome shotgun (WGS) entry which is preliminary data.</text>
</comment>
<dbReference type="EMBL" id="JANJQO010000510">
    <property type="protein sequence ID" value="KAJ2977065.1"/>
    <property type="molecule type" value="Genomic_DNA"/>
</dbReference>
<name>A0ACC1NDM2_9HYPO</name>
<proteinExistence type="predicted"/>
<protein>
    <submittedName>
        <fullName evidence="1">Uncharacterized protein</fullName>
    </submittedName>
</protein>
<evidence type="ECO:0000313" key="1">
    <source>
        <dbReference type="EMBL" id="KAJ2977065.1"/>
    </source>
</evidence>
<reference evidence="1" key="1">
    <citation type="submission" date="2022-08" db="EMBL/GenBank/DDBJ databases">
        <title>Genome Sequence of Lecanicillium fungicola.</title>
        <authorList>
            <person name="Buettner E."/>
        </authorList>
    </citation>
    <scope>NUCLEOTIDE SEQUENCE</scope>
    <source>
        <strain evidence="1">Babe33</strain>
    </source>
</reference>
<dbReference type="Proteomes" id="UP001143910">
    <property type="component" value="Unassembled WGS sequence"/>
</dbReference>